<evidence type="ECO:0000313" key="1">
    <source>
        <dbReference type="EMBL" id="EEH37280.2"/>
    </source>
</evidence>
<sequence>MFILLSLQIDAFHSNMQAGTPTLTPSNTSVDDVKFNQIFRADSAQESLGHLALSAVPVG</sequence>
<dbReference type="KEGG" id="pbl:PAAG_07561"/>
<dbReference type="VEuPathDB" id="FungiDB:PAAG_07561"/>
<protein>
    <submittedName>
        <fullName evidence="1">Uncharacterized protein</fullName>
    </submittedName>
</protein>
<proteinExistence type="predicted"/>
<keyword evidence="2" id="KW-1185">Reference proteome</keyword>
<organism evidence="1 2">
    <name type="scientific">Paracoccidioides lutzii (strain ATCC MYA-826 / Pb01)</name>
    <name type="common">Paracoccidioides brasiliensis</name>
    <dbReference type="NCBI Taxonomy" id="502779"/>
    <lineage>
        <taxon>Eukaryota</taxon>
        <taxon>Fungi</taxon>
        <taxon>Dikarya</taxon>
        <taxon>Ascomycota</taxon>
        <taxon>Pezizomycotina</taxon>
        <taxon>Eurotiomycetes</taxon>
        <taxon>Eurotiomycetidae</taxon>
        <taxon>Onygenales</taxon>
        <taxon>Ajellomycetaceae</taxon>
        <taxon>Paracoccidioides</taxon>
    </lineage>
</organism>
<reference evidence="1 2" key="1">
    <citation type="journal article" date="2011" name="PLoS Genet.">
        <title>Comparative genomic analysis of human fungal pathogens causing paracoccidioidomycosis.</title>
        <authorList>
            <person name="Desjardins C.A."/>
            <person name="Champion M.D."/>
            <person name="Holder J.W."/>
            <person name="Muszewska A."/>
            <person name="Goldberg J."/>
            <person name="Bailao A.M."/>
            <person name="Brigido M.M."/>
            <person name="Ferreira M.E."/>
            <person name="Garcia A.M."/>
            <person name="Grynberg M."/>
            <person name="Gujja S."/>
            <person name="Heiman D.I."/>
            <person name="Henn M.R."/>
            <person name="Kodira C.D."/>
            <person name="Leon-Narvaez H."/>
            <person name="Longo L.V."/>
            <person name="Ma L.J."/>
            <person name="Malavazi I."/>
            <person name="Matsuo A.L."/>
            <person name="Morais F.V."/>
            <person name="Pereira M."/>
            <person name="Rodriguez-Brito S."/>
            <person name="Sakthikumar S."/>
            <person name="Salem-Izacc S.M."/>
            <person name="Sykes S.M."/>
            <person name="Teixeira M.M."/>
            <person name="Vallejo M.C."/>
            <person name="Walter M.E."/>
            <person name="Yandava C."/>
            <person name="Young S."/>
            <person name="Zeng Q."/>
            <person name="Zucker J."/>
            <person name="Felipe M.S."/>
            <person name="Goldman G.H."/>
            <person name="Haas B.J."/>
            <person name="McEwen J.G."/>
            <person name="Nino-Vega G."/>
            <person name="Puccia R."/>
            <person name="San-Blas G."/>
            <person name="Soares C.M."/>
            <person name="Birren B.W."/>
            <person name="Cuomo C.A."/>
        </authorList>
    </citation>
    <scope>NUCLEOTIDE SEQUENCE [LARGE SCALE GENOMIC DNA]</scope>
    <source>
        <strain evidence="2">ATCC MYA-826 / Pb01</strain>
    </source>
</reference>
<evidence type="ECO:0000313" key="2">
    <source>
        <dbReference type="Proteomes" id="UP000002059"/>
    </source>
</evidence>
<dbReference type="GeneID" id="9093613"/>
<dbReference type="HOGENOM" id="CLU_2961423_0_0_1"/>
<dbReference type="Proteomes" id="UP000002059">
    <property type="component" value="Partially assembled WGS sequence"/>
</dbReference>
<accession>C1HAA7</accession>
<dbReference type="EMBL" id="KN294017">
    <property type="protein sequence ID" value="EEH37280.2"/>
    <property type="molecule type" value="Genomic_DNA"/>
</dbReference>
<name>C1HAA7_PARBA</name>
<dbReference type="RefSeq" id="XP_002790262.2">
    <property type="nucleotide sequence ID" value="XM_002790216.2"/>
</dbReference>
<gene>
    <name evidence="1" type="ORF">PAAG_07561</name>
</gene>
<dbReference type="AlphaFoldDB" id="C1HAA7"/>